<evidence type="ECO:0000313" key="4">
    <source>
        <dbReference type="EMBL" id="OFV67160.1"/>
    </source>
</evidence>
<gene>
    <name evidence="4" type="ORF">SCAL_001694</name>
</gene>
<accession>A0A1F2P787</accession>
<evidence type="ECO:0000259" key="3">
    <source>
        <dbReference type="Pfam" id="PF10102"/>
    </source>
</evidence>
<feature type="transmembrane region" description="Helical" evidence="1">
    <location>
        <begin position="12"/>
        <end position="38"/>
    </location>
</feature>
<dbReference type="PATRIC" id="fig|1838285.3.peg.1721"/>
<dbReference type="Gene3D" id="2.60.40.10">
    <property type="entry name" value="Immunoglobulins"/>
    <property type="match status" value="1"/>
</dbReference>
<sequence>MRFIRDENAVSEIVGEILMIGVVVISFGLVTTFVYTYLSGPDISPGIDVTGIADDTLDMIYLKHSGGEWVGENELKVILRINDTTYQYNCTDEFRLGDVIEINTSSEYGLDLRRGEEVTILLIHVPTGQIISSGELGYRAADCSEDSTPPSSVTNLRNTTFEPSYIIWAWDNPADEDYSHAEVYIDGIYQGTTSASWYNATGFDSGTSHTISLRTVDTCGNVDATWVNGSARTFRPWWDAGWGYRRPVNITSSDALSDHQIRFYIPYDSDMQSDFDDLRFTTQDDSPILHWLELKSNSNWASVWVKVPTIADGNTTIYMYYGNASAGNASNTATFEFFDDFDAWSGWSDYGSGTVEWTSYGSEYVLKKNGSCDPSGGWKSLGIQVTDYRLVTRERRDVEGSDCGMDRYGIEDSSYNGYNIYRTAYTSGSGSFGFERRTGGSSTGRWYTSLSQPYNNWYITELKRDGSNFNASLFDGDDRGYIGSQTGSDSVHSGPFDRVVIRGGRPYYVDWIALCKYSMPEPTYAIGDEEEY</sequence>
<dbReference type="EMBL" id="LYOS01000007">
    <property type="protein sequence ID" value="OFV67160.1"/>
    <property type="molecule type" value="Genomic_DNA"/>
</dbReference>
<keyword evidence="1" id="KW-0472">Membrane</keyword>
<dbReference type="STRING" id="1838285.SCAL_001694"/>
<feature type="domain" description="DUF2341" evidence="3">
    <location>
        <begin position="274"/>
        <end position="343"/>
    </location>
</feature>
<organism evidence="4 5">
    <name type="scientific">Candidatus Syntropharchaeum caldarium</name>
    <dbReference type="NCBI Taxonomy" id="1838285"/>
    <lineage>
        <taxon>Archaea</taxon>
        <taxon>Methanobacteriati</taxon>
        <taxon>Methanobacteriota</taxon>
        <taxon>Stenosarchaea group</taxon>
        <taxon>Methanomicrobia</taxon>
        <taxon>Methanosarcinales</taxon>
        <taxon>ANME-2 cluster</taxon>
        <taxon>Candidatus Syntropharchaeum</taxon>
    </lineage>
</organism>
<dbReference type="PANTHER" id="PTHR38138:SF1">
    <property type="entry name" value="ARCHAEAL TYPE IV PILIN N-TERMINAL DOMAIN-CONTAINING PROTEIN"/>
    <property type="match status" value="1"/>
</dbReference>
<protein>
    <submittedName>
        <fullName evidence="4">Protein containing DUF1628</fullName>
    </submittedName>
</protein>
<proteinExistence type="predicted"/>
<keyword evidence="5" id="KW-1185">Reference proteome</keyword>
<keyword evidence="1" id="KW-1133">Transmembrane helix</keyword>
<dbReference type="Pfam" id="PF10102">
    <property type="entry name" value="DUF2341"/>
    <property type="match status" value="1"/>
</dbReference>
<feature type="domain" description="Archaeal Type IV pilin N-terminal" evidence="2">
    <location>
        <begin position="8"/>
        <end position="83"/>
    </location>
</feature>
<comment type="caution">
    <text evidence="4">The sequence shown here is derived from an EMBL/GenBank/DDBJ whole genome shotgun (WGS) entry which is preliminary data.</text>
</comment>
<dbReference type="InterPro" id="IPR018765">
    <property type="entry name" value="DUF2341"/>
</dbReference>
<dbReference type="Proteomes" id="UP000186940">
    <property type="component" value="Unassembled WGS sequence"/>
</dbReference>
<keyword evidence="1" id="KW-0812">Transmembrane</keyword>
<dbReference type="AlphaFoldDB" id="A0A1F2P787"/>
<evidence type="ECO:0000256" key="1">
    <source>
        <dbReference type="SAM" id="Phobius"/>
    </source>
</evidence>
<dbReference type="InterPro" id="IPR012859">
    <property type="entry name" value="Pilin_N_archaeal"/>
</dbReference>
<dbReference type="PANTHER" id="PTHR38138">
    <property type="entry name" value="VNG6441H"/>
    <property type="match status" value="1"/>
</dbReference>
<reference evidence="4" key="1">
    <citation type="submission" date="2016-05" db="EMBL/GenBank/DDBJ databases">
        <title>Microbial consortia oxidize butane by reversing methanogenesis.</title>
        <authorList>
            <person name="Laso-Perez R."/>
            <person name="Richter M."/>
            <person name="Wegener G."/>
            <person name="Musat F."/>
        </authorList>
    </citation>
    <scope>NUCLEOTIDE SEQUENCE [LARGE SCALE GENOMIC DNA]</scope>
    <source>
        <strain evidence="4">BOX2</strain>
    </source>
</reference>
<evidence type="ECO:0000259" key="2">
    <source>
        <dbReference type="Pfam" id="PF07790"/>
    </source>
</evidence>
<dbReference type="Pfam" id="PF07790">
    <property type="entry name" value="Pilin_N"/>
    <property type="match status" value="1"/>
</dbReference>
<dbReference type="InterPro" id="IPR013783">
    <property type="entry name" value="Ig-like_fold"/>
</dbReference>
<name>A0A1F2P787_9EURY</name>
<evidence type="ECO:0000313" key="5">
    <source>
        <dbReference type="Proteomes" id="UP000186940"/>
    </source>
</evidence>